<feature type="region of interest" description="Disordered" evidence="1">
    <location>
        <begin position="35"/>
        <end position="78"/>
    </location>
</feature>
<protein>
    <submittedName>
        <fullName evidence="3">60S ribosomal protein L37A</fullName>
    </submittedName>
</protein>
<feature type="compositionally biased region" description="Basic and acidic residues" evidence="1">
    <location>
        <begin position="409"/>
        <end position="428"/>
    </location>
</feature>
<keyword evidence="3" id="KW-0687">Ribonucleoprotein</keyword>
<dbReference type="AlphaFoldDB" id="A0AB34G5B0"/>
<feature type="region of interest" description="Disordered" evidence="1">
    <location>
        <begin position="444"/>
        <end position="463"/>
    </location>
</feature>
<evidence type="ECO:0000313" key="4">
    <source>
        <dbReference type="Proteomes" id="UP001163105"/>
    </source>
</evidence>
<sequence>MPADLCAHAGRGLDLVPRGAEDALDALADALVAEHDEEADDKGQQPRQQHGVAVEGGGELDDGGAQAGQDHARLGGKGLRRRGGDGLAACPPGPLLVGASAGRGAPVGVVAVGIAVAAARVAARPGAPAGRGVAGRLLDAVVDLAALPAGALLLEAPPLLVLVLGALAARLLHLPAQLVLLALALLALETLLLLLLLLEALEGLEKGLAALVVEDRRDADKLAGVVPLVVAQQDVQRVELEDLDAGVEVTGRVGAARAGGGGAVPVAVAGAGAWRGRRRGRRQLGGEVEVGRVGRGEVRLEPALVQGLVAGVRQQQRGSELVDDDVRVDVALDAVVSVADDLLPDLAVADLGAQGTPLLVAKGVLALVGLHLEDGVEDGQVQAPDLDAGGAGGGGDGGGLAMVGGAAGGHDEGREGGEGLGEAAREEEGRGLAMCEVWRAAVVDEEESDEMDEERRLRAKGSEAEAEVMHADVGSGSQGGLCGSVTDGPCLDVGANGEPAAATLLEEERSAGTAGGYGRRRGGYRVDDRGGRRNASDAAAARTRSPETQTATGQRKYLC</sequence>
<feature type="region of interest" description="Disordered" evidence="1">
    <location>
        <begin position="505"/>
        <end position="559"/>
    </location>
</feature>
<evidence type="ECO:0000256" key="1">
    <source>
        <dbReference type="SAM" id="MobiDB-lite"/>
    </source>
</evidence>
<feature type="transmembrane region" description="Helical" evidence="2">
    <location>
        <begin position="178"/>
        <end position="198"/>
    </location>
</feature>
<keyword evidence="4" id="KW-1185">Reference proteome</keyword>
<keyword evidence="2" id="KW-0812">Transmembrane</keyword>
<organism evidence="3 4">
    <name type="scientific">Purpureocillium lavendulum</name>
    <dbReference type="NCBI Taxonomy" id="1247861"/>
    <lineage>
        <taxon>Eukaryota</taxon>
        <taxon>Fungi</taxon>
        <taxon>Dikarya</taxon>
        <taxon>Ascomycota</taxon>
        <taxon>Pezizomycotina</taxon>
        <taxon>Sordariomycetes</taxon>
        <taxon>Hypocreomycetidae</taxon>
        <taxon>Hypocreales</taxon>
        <taxon>Ophiocordycipitaceae</taxon>
        <taxon>Purpureocillium</taxon>
    </lineage>
</organism>
<keyword evidence="3" id="KW-0689">Ribosomal protein</keyword>
<gene>
    <name evidence="3" type="ORF">O9K51_01226</name>
</gene>
<reference evidence="3" key="1">
    <citation type="submission" date="2023-01" db="EMBL/GenBank/DDBJ databases">
        <title>The growth and conidiation of Purpureocillium lavendulum are regulated by nitrogen source and histone H3K14 acetylation.</title>
        <authorList>
            <person name="Tang P."/>
            <person name="Han J."/>
            <person name="Zhang C."/>
            <person name="Tang P."/>
            <person name="Qi F."/>
            <person name="Zhang K."/>
            <person name="Liang L."/>
        </authorList>
    </citation>
    <scope>NUCLEOTIDE SEQUENCE</scope>
    <source>
        <strain evidence="3">YMF1.00683</strain>
    </source>
</reference>
<dbReference type="GO" id="GO:0005840">
    <property type="term" value="C:ribosome"/>
    <property type="evidence" value="ECO:0007669"/>
    <property type="project" value="UniProtKB-KW"/>
</dbReference>
<feature type="compositionally biased region" description="Basic and acidic residues" evidence="1">
    <location>
        <begin position="524"/>
        <end position="535"/>
    </location>
</feature>
<name>A0AB34G5B0_9HYPO</name>
<evidence type="ECO:0000256" key="2">
    <source>
        <dbReference type="SAM" id="Phobius"/>
    </source>
</evidence>
<dbReference type="EMBL" id="JAQHRD010000001">
    <property type="protein sequence ID" value="KAJ6446453.1"/>
    <property type="molecule type" value="Genomic_DNA"/>
</dbReference>
<feature type="transmembrane region" description="Helical" evidence="2">
    <location>
        <begin position="144"/>
        <end position="172"/>
    </location>
</feature>
<keyword evidence="2" id="KW-1133">Transmembrane helix</keyword>
<feature type="compositionally biased region" description="Basic and acidic residues" evidence="1">
    <location>
        <begin position="453"/>
        <end position="463"/>
    </location>
</feature>
<feature type="region of interest" description="Disordered" evidence="1">
    <location>
        <begin position="381"/>
        <end position="428"/>
    </location>
</feature>
<evidence type="ECO:0000313" key="3">
    <source>
        <dbReference type="EMBL" id="KAJ6446453.1"/>
    </source>
</evidence>
<dbReference type="Proteomes" id="UP001163105">
    <property type="component" value="Unassembled WGS sequence"/>
</dbReference>
<proteinExistence type="predicted"/>
<accession>A0AB34G5B0</accession>
<feature type="compositionally biased region" description="Gly residues" evidence="1">
    <location>
        <begin position="389"/>
        <end position="408"/>
    </location>
</feature>
<comment type="caution">
    <text evidence="3">The sequence shown here is derived from an EMBL/GenBank/DDBJ whole genome shotgun (WGS) entry which is preliminary data.</text>
</comment>
<keyword evidence="2" id="KW-0472">Membrane</keyword>